<dbReference type="OrthoDB" id="10260828at2759"/>
<evidence type="ECO:0000256" key="4">
    <source>
        <dbReference type="ARBA" id="ARBA00018543"/>
    </source>
</evidence>
<dbReference type="InterPro" id="IPR005814">
    <property type="entry name" value="Aminotrans_3"/>
</dbReference>
<protein>
    <recommendedName>
        <fullName evidence="4">4-aminobutyrate aminotransferase</fullName>
        <ecNumber evidence="3">2.6.1.19</ecNumber>
    </recommendedName>
    <alternativeName>
        <fullName evidence="9">GABA aminotransferase</fullName>
    </alternativeName>
    <alternativeName>
        <fullName evidence="8">Gamma-amino-N-butyrate transaminase</fullName>
    </alternativeName>
</protein>
<reference evidence="12 13" key="1">
    <citation type="submission" date="2016-07" db="EMBL/GenBank/DDBJ databases">
        <title>Pervasive Adenine N6-methylation of Active Genes in Fungi.</title>
        <authorList>
            <consortium name="DOE Joint Genome Institute"/>
            <person name="Mondo S.J."/>
            <person name="Dannebaum R.O."/>
            <person name="Kuo R.C."/>
            <person name="Labutti K."/>
            <person name="Haridas S."/>
            <person name="Kuo A."/>
            <person name="Salamov A."/>
            <person name="Ahrendt S.R."/>
            <person name="Lipzen A."/>
            <person name="Sullivan W."/>
            <person name="Andreopoulos W.B."/>
            <person name="Clum A."/>
            <person name="Lindquist E."/>
            <person name="Daum C."/>
            <person name="Ramamoorthy G.K."/>
            <person name="Gryganskyi A."/>
            <person name="Culley D."/>
            <person name="Magnuson J.K."/>
            <person name="James T.Y."/>
            <person name="O'Malley M.A."/>
            <person name="Stajich J.E."/>
            <person name="Spatafora J.W."/>
            <person name="Visel A."/>
            <person name="Grigoriev I.V."/>
        </authorList>
    </citation>
    <scope>NUCLEOTIDE SEQUENCE [LARGE SCALE GENOMIC DNA]</scope>
    <source>
        <strain evidence="12 13">68-887.2</strain>
    </source>
</reference>
<dbReference type="InterPro" id="IPR015422">
    <property type="entry name" value="PyrdxlP-dep_Trfase_small"/>
</dbReference>
<gene>
    <name evidence="12" type="ORF">BCR39DRAFT_524867</name>
</gene>
<evidence type="ECO:0000256" key="5">
    <source>
        <dbReference type="ARBA" id="ARBA00022576"/>
    </source>
</evidence>
<dbReference type="InParanoid" id="A0A1Y2BAV6"/>
<comment type="caution">
    <text evidence="12">The sequence shown here is derived from an EMBL/GenBank/DDBJ whole genome shotgun (WGS) entry which is preliminary data.</text>
</comment>
<dbReference type="InterPro" id="IPR015424">
    <property type="entry name" value="PyrdxlP-dep_Trfase"/>
</dbReference>
<keyword evidence="7 11" id="KW-0663">Pyridoxal phosphate</keyword>
<dbReference type="NCBIfam" id="TIGR00699">
    <property type="entry name" value="GABAtrns_euk"/>
    <property type="match status" value="1"/>
</dbReference>
<accession>A0A1Y2BAV6</accession>
<sequence>MRLSGPCSRASSLSLRATAVRRSSPTHLVVPRRNLAVEVSTLDGELRPRIVTDSVPGPKGREASAAIGRFQDPRAHVLVCDYTKSKGNYLVDVDGNTYLDLYAQIASIPIGYNHPRLLELAKSDLYGTLAMNRPSLGVFPPAEWKELVEDAFLSVAPTGMDQVFTAMCGSCANETAFKAAFMSYPARQAGAKASELSFSPEELSSCMRNQSPGSPDMSILSFTSAFHGRLFGSLSATRSKPIHKVGIPAFDWPAVEWPEVKYPFDQYQKENQAAEAKTLEEVERVIKANKHTKPVAAVIIEPIASEGGDHHASANFFRGLRDLTLKEGVAFIVDEVQTGVGPTGTFWASDKWELDTPPDFLTFSKKMQAAGFFHNTDTRPPQAYRNFNTWMGDPIRALQAAEQIRVINDPDNSLVHKASTVGDRLYTELDFMSGGGGKGKGKILNLRGKGQGTFIAWDMPSPEKRDAFLIKMRQNGVNMAGCGDAAVRLRPMLVFEHKHAEIMLETAQQVLAEI</sequence>
<dbReference type="EMBL" id="MCFC01000012">
    <property type="protein sequence ID" value="ORY31968.1"/>
    <property type="molecule type" value="Genomic_DNA"/>
</dbReference>
<proteinExistence type="inferred from homology"/>
<dbReference type="PANTHER" id="PTHR43206:SF1">
    <property type="entry name" value="4-AMINOBUTYRATE AMINOTRANSFERASE, MITOCHONDRIAL"/>
    <property type="match status" value="1"/>
</dbReference>
<evidence type="ECO:0000256" key="7">
    <source>
        <dbReference type="ARBA" id="ARBA00022898"/>
    </source>
</evidence>
<evidence type="ECO:0000256" key="10">
    <source>
        <dbReference type="ARBA" id="ARBA00048021"/>
    </source>
</evidence>
<evidence type="ECO:0000256" key="6">
    <source>
        <dbReference type="ARBA" id="ARBA00022679"/>
    </source>
</evidence>
<keyword evidence="5" id="KW-0032">Aminotransferase</keyword>
<evidence type="ECO:0000256" key="3">
    <source>
        <dbReference type="ARBA" id="ARBA00012912"/>
    </source>
</evidence>
<keyword evidence="6" id="KW-0808">Transferase</keyword>
<comment type="similarity">
    <text evidence="2 11">Belongs to the class-III pyridoxal-phosphate-dependent aminotransferase family.</text>
</comment>
<dbReference type="FunCoup" id="A0A1Y2BAV6">
    <property type="interactions" value="186"/>
</dbReference>
<comment type="catalytic activity">
    <reaction evidence="10">
        <text>4-aminobutanoate + 2-oxoglutarate = succinate semialdehyde + L-glutamate</text>
        <dbReference type="Rhea" id="RHEA:23352"/>
        <dbReference type="ChEBI" id="CHEBI:16810"/>
        <dbReference type="ChEBI" id="CHEBI:29985"/>
        <dbReference type="ChEBI" id="CHEBI:57706"/>
        <dbReference type="ChEBI" id="CHEBI:59888"/>
        <dbReference type="EC" id="2.6.1.19"/>
    </reaction>
</comment>
<evidence type="ECO:0000256" key="8">
    <source>
        <dbReference type="ARBA" id="ARBA00030204"/>
    </source>
</evidence>
<evidence type="ECO:0000313" key="13">
    <source>
        <dbReference type="Proteomes" id="UP000193986"/>
    </source>
</evidence>
<dbReference type="InterPro" id="IPR004631">
    <property type="entry name" value="4NH2But_aminotransferase_euk"/>
</dbReference>
<dbReference type="STRING" id="71784.A0A1Y2BAV6"/>
<dbReference type="Gene3D" id="3.90.1150.10">
    <property type="entry name" value="Aspartate Aminotransferase, domain 1"/>
    <property type="match status" value="1"/>
</dbReference>
<dbReference type="SUPFAM" id="SSF53383">
    <property type="entry name" value="PLP-dependent transferases"/>
    <property type="match status" value="1"/>
</dbReference>
<comment type="cofactor">
    <cofactor evidence="1">
        <name>pyridoxal 5'-phosphate</name>
        <dbReference type="ChEBI" id="CHEBI:597326"/>
    </cofactor>
</comment>
<dbReference type="InterPro" id="IPR015421">
    <property type="entry name" value="PyrdxlP-dep_Trfase_major"/>
</dbReference>
<evidence type="ECO:0000256" key="9">
    <source>
        <dbReference type="ARBA" id="ARBA00031787"/>
    </source>
</evidence>
<dbReference type="PIRSF" id="PIRSF000521">
    <property type="entry name" value="Transaminase_4ab_Lys_Orn"/>
    <property type="match status" value="1"/>
</dbReference>
<dbReference type="Pfam" id="PF00202">
    <property type="entry name" value="Aminotran_3"/>
    <property type="match status" value="1"/>
</dbReference>
<dbReference type="GO" id="GO:0009450">
    <property type="term" value="P:gamma-aminobutyric acid catabolic process"/>
    <property type="evidence" value="ECO:0007669"/>
    <property type="project" value="TreeGrafter"/>
</dbReference>
<dbReference type="CDD" id="cd00610">
    <property type="entry name" value="OAT_like"/>
    <property type="match status" value="1"/>
</dbReference>
<dbReference type="Gene3D" id="3.40.640.10">
    <property type="entry name" value="Type I PLP-dependent aspartate aminotransferase-like (Major domain)"/>
    <property type="match status" value="1"/>
</dbReference>
<dbReference type="PANTHER" id="PTHR43206">
    <property type="entry name" value="AMINOTRANSFERASE"/>
    <property type="match status" value="1"/>
</dbReference>
<name>A0A1Y2BAV6_9TREE</name>
<dbReference type="GO" id="GO:0034386">
    <property type="term" value="F:4-aminobutyrate:2-oxoglutarate transaminase activity"/>
    <property type="evidence" value="ECO:0007669"/>
    <property type="project" value="UniProtKB-EC"/>
</dbReference>
<evidence type="ECO:0000256" key="1">
    <source>
        <dbReference type="ARBA" id="ARBA00001933"/>
    </source>
</evidence>
<keyword evidence="13" id="KW-1185">Reference proteome</keyword>
<evidence type="ECO:0000256" key="2">
    <source>
        <dbReference type="ARBA" id="ARBA00008954"/>
    </source>
</evidence>
<dbReference type="Proteomes" id="UP000193986">
    <property type="component" value="Unassembled WGS sequence"/>
</dbReference>
<evidence type="ECO:0000313" key="12">
    <source>
        <dbReference type="EMBL" id="ORY31968.1"/>
    </source>
</evidence>
<evidence type="ECO:0000256" key="11">
    <source>
        <dbReference type="RuleBase" id="RU003560"/>
    </source>
</evidence>
<dbReference type="GO" id="GO:0030170">
    <property type="term" value="F:pyridoxal phosphate binding"/>
    <property type="evidence" value="ECO:0007669"/>
    <property type="project" value="InterPro"/>
</dbReference>
<dbReference type="FunFam" id="3.40.640.10:FF:000073">
    <property type="entry name" value="Probable 4-aminobutyrate aminotransferase"/>
    <property type="match status" value="1"/>
</dbReference>
<dbReference type="GO" id="GO:0005739">
    <property type="term" value="C:mitochondrion"/>
    <property type="evidence" value="ECO:0007669"/>
    <property type="project" value="TreeGrafter"/>
</dbReference>
<dbReference type="EC" id="2.6.1.19" evidence="3"/>
<dbReference type="AlphaFoldDB" id="A0A1Y2BAV6"/>
<organism evidence="12 13">
    <name type="scientific">Naematelia encephala</name>
    <dbReference type="NCBI Taxonomy" id="71784"/>
    <lineage>
        <taxon>Eukaryota</taxon>
        <taxon>Fungi</taxon>
        <taxon>Dikarya</taxon>
        <taxon>Basidiomycota</taxon>
        <taxon>Agaricomycotina</taxon>
        <taxon>Tremellomycetes</taxon>
        <taxon>Tremellales</taxon>
        <taxon>Naemateliaceae</taxon>
        <taxon>Naematelia</taxon>
    </lineage>
</organism>